<gene>
    <name evidence="6" type="ORF">CYMTET_8089</name>
</gene>
<evidence type="ECO:0000256" key="3">
    <source>
        <dbReference type="SAM" id="Coils"/>
    </source>
</evidence>
<evidence type="ECO:0000259" key="5">
    <source>
        <dbReference type="Pfam" id="PF00307"/>
    </source>
</evidence>
<dbReference type="SUPFAM" id="SSF47576">
    <property type="entry name" value="Calponin-homology domain, CH-domain"/>
    <property type="match status" value="1"/>
</dbReference>
<dbReference type="Pfam" id="PF00307">
    <property type="entry name" value="CH"/>
    <property type="match status" value="1"/>
</dbReference>
<evidence type="ECO:0000313" key="7">
    <source>
        <dbReference type="Proteomes" id="UP001190700"/>
    </source>
</evidence>
<dbReference type="AlphaFoldDB" id="A0AAE0LGF5"/>
<comment type="caution">
    <text evidence="6">The sequence shown here is derived from an EMBL/GenBank/DDBJ whole genome shotgun (WGS) entry which is preliminary data.</text>
</comment>
<evidence type="ECO:0000313" key="6">
    <source>
        <dbReference type="EMBL" id="KAK3284252.1"/>
    </source>
</evidence>
<keyword evidence="2" id="KW-0966">Cell projection</keyword>
<dbReference type="InterPro" id="IPR001715">
    <property type="entry name" value="CH_dom"/>
</dbReference>
<comment type="subcellular location">
    <subcellularLocation>
        <location evidence="1">Cell projection</location>
    </subcellularLocation>
</comment>
<feature type="coiled-coil region" evidence="3">
    <location>
        <begin position="433"/>
        <end position="481"/>
    </location>
</feature>
<dbReference type="Proteomes" id="UP001190700">
    <property type="component" value="Unassembled WGS sequence"/>
</dbReference>
<evidence type="ECO:0000256" key="2">
    <source>
        <dbReference type="ARBA" id="ARBA00023273"/>
    </source>
</evidence>
<keyword evidence="3" id="KW-0175">Coiled coil</keyword>
<feature type="region of interest" description="Disordered" evidence="4">
    <location>
        <begin position="70"/>
        <end position="158"/>
    </location>
</feature>
<feature type="domain" description="Calponin-homology (CH)" evidence="5">
    <location>
        <begin position="559"/>
        <end position="640"/>
    </location>
</feature>
<dbReference type="InterPro" id="IPR036872">
    <property type="entry name" value="CH_dom_sf"/>
</dbReference>
<protein>
    <recommendedName>
        <fullName evidence="5">Calponin-homology (CH) domain-containing protein</fullName>
    </recommendedName>
</protein>
<reference evidence="6 7" key="1">
    <citation type="journal article" date="2015" name="Genome Biol. Evol.">
        <title>Comparative Genomics of a Bacterivorous Green Alga Reveals Evolutionary Causalities and Consequences of Phago-Mixotrophic Mode of Nutrition.</title>
        <authorList>
            <person name="Burns J.A."/>
            <person name="Paasch A."/>
            <person name="Narechania A."/>
            <person name="Kim E."/>
        </authorList>
    </citation>
    <scope>NUCLEOTIDE SEQUENCE [LARGE SCALE GENOMIC DNA]</scope>
    <source>
        <strain evidence="6 7">PLY_AMNH</strain>
    </source>
</reference>
<dbReference type="PANTHER" id="PTHR46613">
    <property type="entry name" value="RADIAL SPOKE HEAD 10 HOMOLOG B-RELATED"/>
    <property type="match status" value="1"/>
</dbReference>
<evidence type="ECO:0000256" key="4">
    <source>
        <dbReference type="SAM" id="MobiDB-lite"/>
    </source>
</evidence>
<proteinExistence type="predicted"/>
<organism evidence="6 7">
    <name type="scientific">Cymbomonas tetramitiformis</name>
    <dbReference type="NCBI Taxonomy" id="36881"/>
    <lineage>
        <taxon>Eukaryota</taxon>
        <taxon>Viridiplantae</taxon>
        <taxon>Chlorophyta</taxon>
        <taxon>Pyramimonadophyceae</taxon>
        <taxon>Pyramimonadales</taxon>
        <taxon>Pyramimonadaceae</taxon>
        <taxon>Cymbomonas</taxon>
    </lineage>
</organism>
<accession>A0AAE0LGF5</accession>
<dbReference type="Gene3D" id="1.10.418.10">
    <property type="entry name" value="Calponin-like domain"/>
    <property type="match status" value="1"/>
</dbReference>
<dbReference type="GO" id="GO:0042995">
    <property type="term" value="C:cell projection"/>
    <property type="evidence" value="ECO:0007669"/>
    <property type="project" value="UniProtKB-SubCell"/>
</dbReference>
<dbReference type="PANTHER" id="PTHR46613:SF1">
    <property type="entry name" value="RADIAL SPOKE HEAD 10 HOMOLOG B-RELATED"/>
    <property type="match status" value="1"/>
</dbReference>
<sequence>MVYIRLEDEWRVYQVDININKGANEVYSALQRVLGSFGGPPVQLVCDGQQLTQDNAVELLHSGSVVSRVKAARGESSKESASSHSTASARERELGPLRNPRDRRKAGVTKSASTLQDGGKLNIGFPVRQGHGPAIGEEAPCSSRSAHEGISPPPALFSHRSREPEIWLASKSNRKNVKQVAFNSEQQLAAHAHRLKPLFSEQPTVVPSATDVSLAEFGMENYEHEALAKEDLTEWLSSYKDESAAFNSMALHAEMRLEEVINNTQSLGNPNVVRTRVVAQLLDAIVMKFGRFQRITTRLMHEIFTALYMDPTASNAVPYFLKYQRTKQDLLQLQAQKELVDSQYESERFKSESRWKFCERQIGKMTKSGASAAFRSWKEGALQQIKARANVTQLIVRMEKVLGVRAFNTWRANAAHFRAEASLEEVGRQSEMAKDAGAKVTRIEAELRRAREQITEQDSRIKQLTRRINETQPEMERLKRDLTGQTQRGDYWEKNANQLKDVANSYHDTLRAVGKVVKANLAEQLDRFVYPDPTPLLKQEEREKPFNEALDKIDGPALVIRWLNHLLKQHDQPEVANLGSDLKDGKELLVMYHSVFPEKCSLKMLEKEVDPLRFINKVVLDERAHMHMPEELLAPEDIMAVGSPAVRWGGGHDLAQHVPSARPGRMTVRHTTLCGADAWAAVDGGGGEGSGMEQDAKAEQSYQVCAHMFQRGQGMDVKENAPLKEAIEGLEGCIKHLVSDTTLYADSMVNTKEVEQLCQEMEGFVRDAQDSVAKANQVKIMRTRDMQTAVSKVQGFALDMLSKKAAGLEVEMTDDKELAEIAAFTTIHESRIKDLLPKAPPPDEVVEGELSEKEQEIKRMEDLLLANLKDVRRIYKFYAAGGCMSSAEYWKFLKDCKIPCPHLNGSKFDMIFYEVNQEFTYNDDGSHLIMEADDDNPDNEMMPKEFMEALIVIASKRFKGSARISTKFKQLLGELVLPNACTSDQEEFRNMLNAPEVRDVMNCYRDNLRKVFAKFSGADKTTSAAAASGGTMNMKEVIILLKECRVLGAGVDNSDVKNIFGEVQDNTGNESENAEEDESELVFTEFIEFMATCCIYKYPNPYKPLHKRLDQFFGEEILKPLAAKLKLKITRPAAMKK</sequence>
<name>A0AAE0LGF5_9CHLO</name>
<feature type="compositionally biased region" description="Low complexity" evidence="4">
    <location>
        <begin position="79"/>
        <end position="88"/>
    </location>
</feature>
<keyword evidence="7" id="KW-1185">Reference proteome</keyword>
<evidence type="ECO:0000256" key="1">
    <source>
        <dbReference type="ARBA" id="ARBA00004316"/>
    </source>
</evidence>
<dbReference type="EMBL" id="LGRX02002397">
    <property type="protein sequence ID" value="KAK3284252.1"/>
    <property type="molecule type" value="Genomic_DNA"/>
</dbReference>